<evidence type="ECO:0000313" key="1">
    <source>
        <dbReference type="EMBL" id="PWN47638.1"/>
    </source>
</evidence>
<reference evidence="1 2" key="1">
    <citation type="journal article" date="2018" name="Mol. Biol. Evol.">
        <title>Broad Genomic Sampling Reveals a Smut Pathogenic Ancestry of the Fungal Clade Ustilaginomycotina.</title>
        <authorList>
            <person name="Kijpornyongpan T."/>
            <person name="Mondo S.J."/>
            <person name="Barry K."/>
            <person name="Sandor L."/>
            <person name="Lee J."/>
            <person name="Lipzen A."/>
            <person name="Pangilinan J."/>
            <person name="LaButti K."/>
            <person name="Hainaut M."/>
            <person name="Henrissat B."/>
            <person name="Grigoriev I.V."/>
            <person name="Spatafora J.W."/>
            <person name="Aime M.C."/>
        </authorList>
    </citation>
    <scope>NUCLEOTIDE SEQUENCE [LARGE SCALE GENOMIC DNA]</scope>
    <source>
        <strain evidence="1 2">SA 807</strain>
    </source>
</reference>
<dbReference type="EMBL" id="KZ820378">
    <property type="protein sequence ID" value="PWN47638.1"/>
    <property type="molecule type" value="Genomic_DNA"/>
</dbReference>
<proteinExistence type="predicted"/>
<organism evidence="1 2">
    <name type="scientific">Violaceomyces palustris</name>
    <dbReference type="NCBI Taxonomy" id="1673888"/>
    <lineage>
        <taxon>Eukaryota</taxon>
        <taxon>Fungi</taxon>
        <taxon>Dikarya</taxon>
        <taxon>Basidiomycota</taxon>
        <taxon>Ustilaginomycotina</taxon>
        <taxon>Ustilaginomycetes</taxon>
        <taxon>Violaceomycetales</taxon>
        <taxon>Violaceomycetaceae</taxon>
        <taxon>Violaceomyces</taxon>
    </lineage>
</organism>
<protein>
    <submittedName>
        <fullName evidence="1">Uncharacterized protein</fullName>
    </submittedName>
</protein>
<sequence>MAIQSRFEPIVDSLKMNAFNYGARALVSYRQNHRRIQKTLQIGYIGFILVAVVRTLNPPPKKKGKRKSEGEGVSVSVGAGDEDGKGKANAAGAREDEVEEGGGKKKGGKGGGRRSKSPRVEVDHIFFQRLRRILRIVIPGLRSKEAGLLMLHTLFLVFRTMLSLYIADLDGRIVSALVRSQTKQFILGIAWWMTVAIPATYTNSMIEFLQSKLALSYRTRLTKKVHEMYLSDMTFYKLGNLDDRIRNADQLITVDVAKFSKSLSDLYSNIAKPILDVCLYNYKLSERVGAEALIGINLLVQGSAALLKAVTPPFGQYAATEQQLEGEFRSLHSRLIENAEEVALYRGQHAEQNAIERAYFSLIKHVNRVYKIRIVHSMTEEGIIKWLWGSLGLCICAVPVFVKMPGVGGGGGFDLGSRTESFVTNRRLLLSSSDAFGRVMYSYKELSELAGYTARVSELLDTMEDVKRGRFQKKLVSSASTEENAKVLEGRGQVVESDDVEFVNVPIVSPNGDILIRALSFKVKAGGSKCLEAVDEEGGGDGNTDELETKGEGQETQAIHL</sequence>
<dbReference type="Proteomes" id="UP000245626">
    <property type="component" value="Unassembled WGS sequence"/>
</dbReference>
<gene>
    <name evidence="1" type="ORF">IE53DRAFT_390238</name>
</gene>
<evidence type="ECO:0000313" key="2">
    <source>
        <dbReference type="Proteomes" id="UP000245626"/>
    </source>
</evidence>
<name>A0ACD0NPA2_9BASI</name>
<keyword evidence="2" id="KW-1185">Reference proteome</keyword>
<accession>A0ACD0NPA2</accession>